<feature type="non-terminal residue" evidence="1">
    <location>
        <position position="199"/>
    </location>
</feature>
<dbReference type="AlphaFoldDB" id="A0A382MRU4"/>
<organism evidence="1">
    <name type="scientific">marine metagenome</name>
    <dbReference type="NCBI Taxonomy" id="408172"/>
    <lineage>
        <taxon>unclassified sequences</taxon>
        <taxon>metagenomes</taxon>
        <taxon>ecological metagenomes</taxon>
    </lineage>
</organism>
<proteinExistence type="predicted"/>
<accession>A0A382MRU4</accession>
<sequence length="199" mass="23040">MSFQRLFLTALILIPLQLLGNGNHYTLDFSQIQGDALEWFEKNGWAEQVDMDKMNPRFEKGTLVIEPKDDYSGVFFKDFRPDSRQLKGVNKIRIEWGVEQYPEGSDWSGSTDEKRNVRNAIGVMVFFGDEDQDSGAFYVPNIPYFLAFFLGEKERPGIAYLGNYWQKAGRYFCTPCDGKIGEFITEMELPKTFNRQFGF</sequence>
<evidence type="ECO:0000313" key="1">
    <source>
        <dbReference type="EMBL" id="SVC50487.1"/>
    </source>
</evidence>
<gene>
    <name evidence="1" type="ORF">METZ01_LOCUS303341</name>
</gene>
<reference evidence="1" key="1">
    <citation type="submission" date="2018-05" db="EMBL/GenBank/DDBJ databases">
        <authorList>
            <person name="Lanie J.A."/>
            <person name="Ng W.-L."/>
            <person name="Kazmierczak K.M."/>
            <person name="Andrzejewski T.M."/>
            <person name="Davidsen T.M."/>
            <person name="Wayne K.J."/>
            <person name="Tettelin H."/>
            <person name="Glass J.I."/>
            <person name="Rusch D."/>
            <person name="Podicherti R."/>
            <person name="Tsui H.-C.T."/>
            <person name="Winkler M.E."/>
        </authorList>
    </citation>
    <scope>NUCLEOTIDE SEQUENCE</scope>
</reference>
<dbReference type="EMBL" id="UINC01094876">
    <property type="protein sequence ID" value="SVC50487.1"/>
    <property type="molecule type" value="Genomic_DNA"/>
</dbReference>
<name>A0A382MRU4_9ZZZZ</name>
<protein>
    <submittedName>
        <fullName evidence="1">Uncharacterized protein</fullName>
    </submittedName>
</protein>
<feature type="non-terminal residue" evidence="1">
    <location>
        <position position="1"/>
    </location>
</feature>